<accession>A0A951UVD8</accession>
<proteinExistence type="predicted"/>
<feature type="compositionally biased region" description="Basic and acidic residues" evidence="1">
    <location>
        <begin position="35"/>
        <end position="49"/>
    </location>
</feature>
<dbReference type="Proteomes" id="UP000729701">
    <property type="component" value="Unassembled WGS sequence"/>
</dbReference>
<name>A0A951UVD8_9CYAN</name>
<reference evidence="2" key="1">
    <citation type="submission" date="2021-05" db="EMBL/GenBank/DDBJ databases">
        <authorList>
            <person name="Pietrasiak N."/>
            <person name="Ward R."/>
            <person name="Stajich J.E."/>
            <person name="Kurbessoian T."/>
        </authorList>
    </citation>
    <scope>NUCLEOTIDE SEQUENCE</scope>
    <source>
        <strain evidence="2">GSE-NOS-MK-12-04C</strain>
    </source>
</reference>
<protein>
    <submittedName>
        <fullName evidence="2">Uncharacterized protein</fullName>
    </submittedName>
</protein>
<comment type="caution">
    <text evidence="2">The sequence shown here is derived from an EMBL/GenBank/DDBJ whole genome shotgun (WGS) entry which is preliminary data.</text>
</comment>
<feature type="compositionally biased region" description="Basic and acidic residues" evidence="1">
    <location>
        <begin position="1"/>
        <end position="13"/>
    </location>
</feature>
<dbReference type="EMBL" id="JAHHGZ010000015">
    <property type="protein sequence ID" value="MBW4668805.1"/>
    <property type="molecule type" value="Genomic_DNA"/>
</dbReference>
<evidence type="ECO:0000256" key="1">
    <source>
        <dbReference type="SAM" id="MobiDB-lite"/>
    </source>
</evidence>
<organism evidence="2 3">
    <name type="scientific">Cyanomargarita calcarea GSE-NOS-MK-12-04C</name>
    <dbReference type="NCBI Taxonomy" id="2839659"/>
    <lineage>
        <taxon>Bacteria</taxon>
        <taxon>Bacillati</taxon>
        <taxon>Cyanobacteriota</taxon>
        <taxon>Cyanophyceae</taxon>
        <taxon>Nostocales</taxon>
        <taxon>Cyanomargaritaceae</taxon>
        <taxon>Cyanomargarita</taxon>
    </lineage>
</organism>
<gene>
    <name evidence="2" type="ORF">KME60_15615</name>
</gene>
<evidence type="ECO:0000313" key="3">
    <source>
        <dbReference type="Proteomes" id="UP000729701"/>
    </source>
</evidence>
<reference evidence="2" key="2">
    <citation type="journal article" date="2022" name="Microbiol. Resour. Announc.">
        <title>Metagenome Sequencing to Explore Phylogenomics of Terrestrial Cyanobacteria.</title>
        <authorList>
            <person name="Ward R.D."/>
            <person name="Stajich J.E."/>
            <person name="Johansen J.R."/>
            <person name="Huntemann M."/>
            <person name="Clum A."/>
            <person name="Foster B."/>
            <person name="Foster B."/>
            <person name="Roux S."/>
            <person name="Palaniappan K."/>
            <person name="Varghese N."/>
            <person name="Mukherjee S."/>
            <person name="Reddy T.B.K."/>
            <person name="Daum C."/>
            <person name="Copeland A."/>
            <person name="Chen I.A."/>
            <person name="Ivanova N.N."/>
            <person name="Kyrpides N.C."/>
            <person name="Shapiro N."/>
            <person name="Eloe-Fadrosh E.A."/>
            <person name="Pietrasiak N."/>
        </authorList>
    </citation>
    <scope>NUCLEOTIDE SEQUENCE</scope>
    <source>
        <strain evidence="2">GSE-NOS-MK-12-04C</strain>
    </source>
</reference>
<sequence length="71" mass="7859">MNEKVREPNKPNTEDQESNDSSRSPGVTDRGLISHNKDNTKEASKDSKIDVTSQQDKPGDSVKSVETLDED</sequence>
<evidence type="ECO:0000313" key="2">
    <source>
        <dbReference type="EMBL" id="MBW4668805.1"/>
    </source>
</evidence>
<feature type="region of interest" description="Disordered" evidence="1">
    <location>
        <begin position="1"/>
        <end position="71"/>
    </location>
</feature>
<dbReference type="AlphaFoldDB" id="A0A951UVD8"/>